<comment type="caution">
    <text evidence="8">The sequence shown here is derived from an EMBL/GenBank/DDBJ whole genome shotgun (WGS) entry which is preliminary data.</text>
</comment>
<keyword evidence="5 6" id="KW-0472">Membrane</keyword>
<feature type="domain" description="Major facilitator superfamily (MFS) profile" evidence="7">
    <location>
        <begin position="1"/>
        <end position="53"/>
    </location>
</feature>
<dbReference type="InterPro" id="IPR036259">
    <property type="entry name" value="MFS_trans_sf"/>
</dbReference>
<keyword evidence="4 6" id="KW-1133">Transmembrane helix</keyword>
<evidence type="ECO:0000313" key="9">
    <source>
        <dbReference type="Proteomes" id="UP000430692"/>
    </source>
</evidence>
<evidence type="ECO:0000259" key="7">
    <source>
        <dbReference type="PROSITE" id="PS50850"/>
    </source>
</evidence>
<proteinExistence type="predicted"/>
<evidence type="ECO:0000256" key="5">
    <source>
        <dbReference type="ARBA" id="ARBA00023136"/>
    </source>
</evidence>
<evidence type="ECO:0000256" key="4">
    <source>
        <dbReference type="ARBA" id="ARBA00022989"/>
    </source>
</evidence>
<dbReference type="InterPro" id="IPR020846">
    <property type="entry name" value="MFS_dom"/>
</dbReference>
<dbReference type="GO" id="GO:0005886">
    <property type="term" value="C:plasma membrane"/>
    <property type="evidence" value="ECO:0007669"/>
    <property type="project" value="UniProtKB-SubCell"/>
</dbReference>
<keyword evidence="9" id="KW-1185">Reference proteome</keyword>
<accession>A0A6I4W3Y1</accession>
<evidence type="ECO:0000256" key="6">
    <source>
        <dbReference type="SAM" id="Phobius"/>
    </source>
</evidence>
<dbReference type="Gene3D" id="1.20.1250.20">
    <property type="entry name" value="MFS general substrate transporter like domains"/>
    <property type="match status" value="1"/>
</dbReference>
<dbReference type="SUPFAM" id="SSF103473">
    <property type="entry name" value="MFS general substrate transporter"/>
    <property type="match status" value="1"/>
</dbReference>
<sequence>MRILPTMAKDLGVSLFAAGLLIAGYALGVVVGVPLISLLSAKISRKTLLFSFC</sequence>
<reference evidence="8 9" key="1">
    <citation type="submission" date="2019-12" db="EMBL/GenBank/DDBJ databases">
        <title>Whole-genome analyses of novel actinobacteria.</title>
        <authorList>
            <person name="Sahin N."/>
            <person name="Saygin H."/>
        </authorList>
    </citation>
    <scope>NUCLEOTIDE SEQUENCE [LARGE SCALE GENOMIC DNA]</scope>
    <source>
        <strain evidence="8 9">KC615</strain>
    </source>
</reference>
<name>A0A6I4W3Y1_9BACL</name>
<dbReference type="Pfam" id="PF07690">
    <property type="entry name" value="MFS_1"/>
    <property type="match status" value="1"/>
</dbReference>
<feature type="transmembrane region" description="Helical" evidence="6">
    <location>
        <begin position="12"/>
        <end position="39"/>
    </location>
</feature>
<dbReference type="Proteomes" id="UP000430692">
    <property type="component" value="Unassembled WGS sequence"/>
</dbReference>
<evidence type="ECO:0000256" key="1">
    <source>
        <dbReference type="ARBA" id="ARBA00004651"/>
    </source>
</evidence>
<dbReference type="GO" id="GO:0022857">
    <property type="term" value="F:transmembrane transporter activity"/>
    <property type="evidence" value="ECO:0007669"/>
    <property type="project" value="InterPro"/>
</dbReference>
<keyword evidence="2" id="KW-0813">Transport</keyword>
<dbReference type="EMBL" id="WUUL01000011">
    <property type="protein sequence ID" value="MXQ55012.1"/>
    <property type="molecule type" value="Genomic_DNA"/>
</dbReference>
<keyword evidence="3 6" id="KW-0812">Transmembrane</keyword>
<evidence type="ECO:0000256" key="3">
    <source>
        <dbReference type="ARBA" id="ARBA00022692"/>
    </source>
</evidence>
<comment type="subcellular location">
    <subcellularLocation>
        <location evidence="1">Cell membrane</location>
        <topology evidence="1">Multi-pass membrane protein</topology>
    </subcellularLocation>
</comment>
<dbReference type="InterPro" id="IPR011701">
    <property type="entry name" value="MFS"/>
</dbReference>
<protein>
    <recommendedName>
        <fullName evidence="7">Major facilitator superfamily (MFS) profile domain-containing protein</fullName>
    </recommendedName>
</protein>
<evidence type="ECO:0000313" key="8">
    <source>
        <dbReference type="EMBL" id="MXQ55012.1"/>
    </source>
</evidence>
<evidence type="ECO:0000256" key="2">
    <source>
        <dbReference type="ARBA" id="ARBA00022448"/>
    </source>
</evidence>
<dbReference type="RefSeq" id="WP_160802486.1">
    <property type="nucleotide sequence ID" value="NZ_WUUL01000011.1"/>
</dbReference>
<gene>
    <name evidence="8" type="ORF">GSM42_15065</name>
</gene>
<organism evidence="8 9">
    <name type="scientific">Shimazuella alba</name>
    <dbReference type="NCBI Taxonomy" id="2690964"/>
    <lineage>
        <taxon>Bacteria</taxon>
        <taxon>Bacillati</taxon>
        <taxon>Bacillota</taxon>
        <taxon>Bacilli</taxon>
        <taxon>Bacillales</taxon>
        <taxon>Thermoactinomycetaceae</taxon>
        <taxon>Shimazuella</taxon>
    </lineage>
</organism>
<dbReference type="AlphaFoldDB" id="A0A6I4W3Y1"/>
<dbReference type="PROSITE" id="PS50850">
    <property type="entry name" value="MFS"/>
    <property type="match status" value="1"/>
</dbReference>